<reference evidence="1" key="2">
    <citation type="submission" date="2014-07" db="EMBL/GenBank/DDBJ databases">
        <title>Genetics and epidemiology of antimicrobial resistance in B. fragilis group.</title>
        <authorList>
            <person name="Sydenham T.V."/>
            <person name="Hasman H."/>
            <person name="Kemp M."/>
            <person name="Justesen U.S."/>
        </authorList>
    </citation>
    <scope>NUCLEOTIDE SEQUENCE [LARGE SCALE GENOMIC DNA]</scope>
    <source>
        <strain evidence="1">DCMOUH0018B</strain>
    </source>
</reference>
<dbReference type="Pfam" id="PF15588">
    <property type="entry name" value="Imm10"/>
    <property type="match status" value="1"/>
</dbReference>
<accession>A0A0I9SDZ6</accession>
<gene>
    <name evidence="1" type="ORF">EE52_0200440</name>
</gene>
<proteinExistence type="predicted"/>
<protein>
    <submittedName>
        <fullName evidence="1">Uncharacterized protein</fullName>
    </submittedName>
</protein>
<name>A0A0I9SDZ6_BACFG</name>
<evidence type="ECO:0000313" key="1">
    <source>
        <dbReference type="EMBL" id="KFX76603.1"/>
    </source>
</evidence>
<dbReference type="EMBL" id="JMZZ02000027">
    <property type="protein sequence ID" value="KFX76603.1"/>
    <property type="molecule type" value="Genomic_DNA"/>
</dbReference>
<dbReference type="RefSeq" id="WP_044299316.1">
    <property type="nucleotide sequence ID" value="NZ_CP036542.1"/>
</dbReference>
<reference evidence="1" key="1">
    <citation type="book" date="2014" name="THE 24TH EUROPEAN CONGRESS OF CLINICAL MICROBIOLOGY AND INFECTIOUS DISEASES" publisher="ECCMID 2014" city="Barcelona, Spain">
        <title>Identification of resistance genes in three multidrug-resistant Bacteroides fragilis isolates by whole genome sequencing.</title>
        <editorList>
            <person name="Unknown"/>
            <person name="A."/>
        </editorList>
        <authorList>
            <person name="Sydenham T.V."/>
            <person name="Hasman H."/>
            <person name="Wang M."/>
            <person name="Soki J."/>
            <person name="Nagy E."/>
            <person name="Justesen U.S."/>
        </authorList>
    </citation>
    <scope>NUCLEOTIDE SEQUENCE</scope>
    <source>
        <strain evidence="1">DCMOUH0018B</strain>
    </source>
</reference>
<dbReference type="PATRIC" id="fig|817.53.peg.87"/>
<dbReference type="AlphaFoldDB" id="A0A0I9SDZ6"/>
<organism evidence="1">
    <name type="scientific">Bacteroides fragilis</name>
    <dbReference type="NCBI Taxonomy" id="817"/>
    <lineage>
        <taxon>Bacteria</taxon>
        <taxon>Pseudomonadati</taxon>
        <taxon>Bacteroidota</taxon>
        <taxon>Bacteroidia</taxon>
        <taxon>Bacteroidales</taxon>
        <taxon>Bacteroidaceae</taxon>
        <taxon>Bacteroides</taxon>
    </lineage>
</organism>
<comment type="caution">
    <text evidence="1">The sequence shown here is derived from an EMBL/GenBank/DDBJ whole genome shotgun (WGS) entry which is preliminary data.</text>
</comment>
<sequence length="125" mass="14496">MEINFIANDIVYEVTEDNSYLVGFADDKNEPKEYVIVERALEFDEQDIKLGMDSYYFEYSDQSNSGYGLCSKVVIRQNEIVFSVKHKCEDDITSITVSYKDNAIEDIKEYKKMLSNIFGDILVIE</sequence>
<dbReference type="InterPro" id="IPR028962">
    <property type="entry name" value="Imm10"/>
</dbReference>